<name>A0A7S2W1S3_9STRA</name>
<feature type="transmembrane region" description="Helical" evidence="2">
    <location>
        <begin position="229"/>
        <end position="250"/>
    </location>
</feature>
<evidence type="ECO:0000256" key="1">
    <source>
        <dbReference type="SAM" id="MobiDB-lite"/>
    </source>
</evidence>
<gene>
    <name evidence="3" type="ORF">EANT1437_LOCUS4055</name>
</gene>
<evidence type="ECO:0000313" key="3">
    <source>
        <dbReference type="EMBL" id="CAD9661042.1"/>
    </source>
</evidence>
<feature type="transmembrane region" description="Helical" evidence="2">
    <location>
        <begin position="197"/>
        <end position="217"/>
    </location>
</feature>
<feature type="transmembrane region" description="Helical" evidence="2">
    <location>
        <begin position="6"/>
        <end position="28"/>
    </location>
</feature>
<reference evidence="3" key="1">
    <citation type="submission" date="2021-01" db="EMBL/GenBank/DDBJ databases">
        <authorList>
            <person name="Corre E."/>
            <person name="Pelletier E."/>
            <person name="Niang G."/>
            <person name="Scheremetjew M."/>
            <person name="Finn R."/>
            <person name="Kale V."/>
            <person name="Holt S."/>
            <person name="Cochrane G."/>
            <person name="Meng A."/>
            <person name="Brown T."/>
            <person name="Cohen L."/>
        </authorList>
    </citation>
    <scope>NUCLEOTIDE SEQUENCE</scope>
    <source>
        <strain evidence="3">CCMP1452</strain>
    </source>
</reference>
<evidence type="ECO:0000256" key="2">
    <source>
        <dbReference type="SAM" id="Phobius"/>
    </source>
</evidence>
<keyword evidence="2" id="KW-0472">Membrane</keyword>
<organism evidence="3">
    <name type="scientific">Eucampia antarctica</name>
    <dbReference type="NCBI Taxonomy" id="49252"/>
    <lineage>
        <taxon>Eukaryota</taxon>
        <taxon>Sar</taxon>
        <taxon>Stramenopiles</taxon>
        <taxon>Ochrophyta</taxon>
        <taxon>Bacillariophyta</taxon>
        <taxon>Mediophyceae</taxon>
        <taxon>Biddulphiophycidae</taxon>
        <taxon>Hemiaulales</taxon>
        <taxon>Hemiaulaceae</taxon>
        <taxon>Eucampia</taxon>
    </lineage>
</organism>
<dbReference type="AlphaFoldDB" id="A0A7S2W1S3"/>
<feature type="transmembrane region" description="Helical" evidence="2">
    <location>
        <begin position="167"/>
        <end position="185"/>
    </location>
</feature>
<feature type="compositionally biased region" description="Polar residues" evidence="1">
    <location>
        <begin position="289"/>
        <end position="298"/>
    </location>
</feature>
<feature type="transmembrane region" description="Helical" evidence="2">
    <location>
        <begin position="101"/>
        <end position="122"/>
    </location>
</feature>
<feature type="region of interest" description="Disordered" evidence="1">
    <location>
        <begin position="266"/>
        <end position="298"/>
    </location>
</feature>
<keyword evidence="2" id="KW-1133">Transmembrane helix</keyword>
<feature type="transmembrane region" description="Helical" evidence="2">
    <location>
        <begin position="67"/>
        <end position="89"/>
    </location>
</feature>
<proteinExistence type="predicted"/>
<protein>
    <submittedName>
        <fullName evidence="3">Uncharacterized protein</fullName>
    </submittedName>
</protein>
<sequence>MLTQQIIDPVCVICAVLFIITNSMGIAIRFKYQDRRHFNYASMTELDPNYIKDEWDFRYDGQTLETVTGLLGAVAWFSLCIPILETSWMLSKGGTKRTGSHAFLCIFTIGSSLVELIAKLMFVGMNNTAEWISSKFTLNDWDGWKTLEVAFIVVRGAMVWVDAFEYFALFLIMTLIGLSVLAENRAEGTSITFDNKWAIFGFVIGISSLIEFSADVLRFVNWGWFSRAALIVSVFNSIIALPIWLLLLGLQLPHVRHAFENSSSVVESESSSSAKTDDKEGGEQPPSGAFQSPETNFQTDAAVTAVGELS</sequence>
<accession>A0A7S2W1S3</accession>
<keyword evidence="2" id="KW-0812">Transmembrane</keyword>
<dbReference type="EMBL" id="HBHI01007901">
    <property type="protein sequence ID" value="CAD9661042.1"/>
    <property type="molecule type" value="Transcribed_RNA"/>
</dbReference>